<dbReference type="PANTHER" id="PTHR36180:SF2">
    <property type="entry name" value="BRO FAMILY PROTEIN"/>
    <property type="match status" value="1"/>
</dbReference>
<dbReference type="PROSITE" id="PS51750">
    <property type="entry name" value="BRO_N"/>
    <property type="match status" value="1"/>
</dbReference>
<dbReference type="EMBL" id="AZRA01000061">
    <property type="protein sequence ID" value="KDB52042.1"/>
    <property type="molecule type" value="Genomic_DNA"/>
</dbReference>
<dbReference type="AlphaFoldDB" id="A0A059KKR3"/>
<gene>
    <name evidence="2" type="ORF">X805_24120</name>
</gene>
<evidence type="ECO:0000259" key="1">
    <source>
        <dbReference type="PROSITE" id="PS51750"/>
    </source>
</evidence>
<dbReference type="Pfam" id="PF02498">
    <property type="entry name" value="Bro-N"/>
    <property type="match status" value="1"/>
</dbReference>
<proteinExistence type="predicted"/>
<evidence type="ECO:0000313" key="3">
    <source>
        <dbReference type="Proteomes" id="UP000026714"/>
    </source>
</evidence>
<accession>A0A059KKR3</accession>
<dbReference type="RefSeq" id="WP_051631949.1">
    <property type="nucleotide sequence ID" value="NZ_AZRA01000061.1"/>
</dbReference>
<evidence type="ECO:0000313" key="2">
    <source>
        <dbReference type="EMBL" id="KDB52042.1"/>
    </source>
</evidence>
<dbReference type="SMART" id="SM01040">
    <property type="entry name" value="Bro-N"/>
    <property type="match status" value="1"/>
</dbReference>
<protein>
    <recommendedName>
        <fullName evidence="1">Bro-N domain-containing protein</fullName>
    </recommendedName>
</protein>
<reference evidence="2 3" key="1">
    <citation type="journal article" date="2014" name="FEMS Microbiol. Ecol.">
        <title>Sphaerotilus natans encrusted with nanoball-shaped Fe(III) oxide minerals formed by nitrate-reducing mixotrophic Fe(II) oxidation.</title>
        <authorList>
            <person name="Park S."/>
            <person name="Kim D.H."/>
            <person name="Lee J.H."/>
            <person name="Hur H.G."/>
        </authorList>
    </citation>
    <scope>NUCLEOTIDE SEQUENCE [LARGE SCALE GENOMIC DNA]</scope>
    <source>
        <strain evidence="2 3">DSM 6575</strain>
    </source>
</reference>
<keyword evidence="3" id="KW-1185">Reference proteome</keyword>
<dbReference type="PANTHER" id="PTHR36180">
    <property type="entry name" value="DNA-BINDING PROTEIN-RELATED-RELATED"/>
    <property type="match status" value="1"/>
</dbReference>
<organism evidence="2 3">
    <name type="scientific">Sphaerotilus natans subsp. natans DSM 6575</name>
    <dbReference type="NCBI Taxonomy" id="1286631"/>
    <lineage>
        <taxon>Bacteria</taxon>
        <taxon>Pseudomonadati</taxon>
        <taxon>Pseudomonadota</taxon>
        <taxon>Betaproteobacteria</taxon>
        <taxon>Burkholderiales</taxon>
        <taxon>Sphaerotilaceae</taxon>
        <taxon>Sphaerotilus</taxon>
    </lineage>
</organism>
<sequence length="290" mass="31533">MTITPKKAEIQVRPLEFAGASIRAVILPSGDVGFVARDVCDRLGYVNSRDAISKHCKGVAMRYPLRTPGGVQELRVITEPDVMRLIVSSRLPEAEQFEAWVFEEVLPSLRQNGSYVSRPVSAPMPVMMVPPAVEALQLALLSAQMSADILMLGGAARLDIVHRAHRIAGADHLLPMLPAYAIDAPAGDTKGSSEPTESLSALLVKHGITIGALRANKLICEAGLIEQKSRPSRKVEGGFKKFWSITDKGLAFGKNVTTPNQQLEVQVHWFPSRFDQVIKLARLNEALAVA</sequence>
<name>A0A059KKR3_9BURK</name>
<dbReference type="eggNOG" id="COG3617">
    <property type="taxonomic scope" value="Bacteria"/>
</dbReference>
<dbReference type="InterPro" id="IPR003497">
    <property type="entry name" value="BRO_N_domain"/>
</dbReference>
<dbReference type="Proteomes" id="UP000026714">
    <property type="component" value="Unassembled WGS sequence"/>
</dbReference>
<feature type="domain" description="Bro-N" evidence="1">
    <location>
        <begin position="7"/>
        <end position="113"/>
    </location>
</feature>
<comment type="caution">
    <text evidence="2">The sequence shown here is derived from an EMBL/GenBank/DDBJ whole genome shotgun (WGS) entry which is preliminary data.</text>
</comment>